<dbReference type="AlphaFoldDB" id="A0A851GRD6"/>
<dbReference type="Proteomes" id="UP000557872">
    <property type="component" value="Unassembled WGS sequence"/>
</dbReference>
<evidence type="ECO:0000313" key="2">
    <source>
        <dbReference type="EMBL" id="NWK57685.1"/>
    </source>
</evidence>
<feature type="signal peptide" evidence="1">
    <location>
        <begin position="1"/>
        <end position="21"/>
    </location>
</feature>
<keyword evidence="1" id="KW-0732">Signal</keyword>
<keyword evidence="3" id="KW-1185">Reference proteome</keyword>
<name>A0A851GRD6_9BACT</name>
<evidence type="ECO:0000313" key="3">
    <source>
        <dbReference type="Proteomes" id="UP000557872"/>
    </source>
</evidence>
<reference evidence="2 3" key="1">
    <citation type="submission" date="2020-07" db="EMBL/GenBank/DDBJ databases">
        <title>Roseicoccus Jingziensis gen. nov., sp. nov., isolated from coastal seawater.</title>
        <authorList>
            <person name="Feng X."/>
        </authorList>
    </citation>
    <scope>NUCLEOTIDE SEQUENCE [LARGE SCALE GENOMIC DNA]</scope>
    <source>
        <strain evidence="2 3">N1E253</strain>
    </source>
</reference>
<sequence length="140" mass="16013">MKTPLVIVLQLLLILSLSAQFDYPEAKPKADQELQADIIGKWKHSDKSGYSRQLIFSNNGVFTDTVRTKDGSVKTDKGLYHIRNGELTMDYTKGKGKEKLKYLFIDDEFMIEGDTLWLSKNFGVGGDKFLKFKRMRIQNG</sequence>
<organism evidence="2 3">
    <name type="scientific">Oceaniferula marina</name>
    <dbReference type="NCBI Taxonomy" id="2748318"/>
    <lineage>
        <taxon>Bacteria</taxon>
        <taxon>Pseudomonadati</taxon>
        <taxon>Verrucomicrobiota</taxon>
        <taxon>Verrucomicrobiia</taxon>
        <taxon>Verrucomicrobiales</taxon>
        <taxon>Verrucomicrobiaceae</taxon>
        <taxon>Oceaniferula</taxon>
    </lineage>
</organism>
<dbReference type="RefSeq" id="WP_178935042.1">
    <property type="nucleotide sequence ID" value="NZ_JACBAZ010000022.1"/>
</dbReference>
<gene>
    <name evidence="2" type="ORF">HW115_18855</name>
</gene>
<feature type="chain" id="PRO_5032917834" evidence="1">
    <location>
        <begin position="22"/>
        <end position="140"/>
    </location>
</feature>
<accession>A0A851GRD6</accession>
<evidence type="ECO:0000256" key="1">
    <source>
        <dbReference type="SAM" id="SignalP"/>
    </source>
</evidence>
<protein>
    <submittedName>
        <fullName evidence="2">Uncharacterized protein</fullName>
    </submittedName>
</protein>
<comment type="caution">
    <text evidence="2">The sequence shown here is derived from an EMBL/GenBank/DDBJ whole genome shotgun (WGS) entry which is preliminary data.</text>
</comment>
<dbReference type="EMBL" id="JACBAZ010000022">
    <property type="protein sequence ID" value="NWK57685.1"/>
    <property type="molecule type" value="Genomic_DNA"/>
</dbReference>
<proteinExistence type="predicted"/>